<protein>
    <submittedName>
        <fullName evidence="2">DUF4031 domain-containing protein</fullName>
    </submittedName>
</protein>
<dbReference type="Pfam" id="PF13223">
    <property type="entry name" value="DUF4031"/>
    <property type="match status" value="1"/>
</dbReference>
<comment type="caution">
    <text evidence="2">The sequence shown here is derived from an EMBL/GenBank/DDBJ whole genome shotgun (WGS) entry which is preliminary data.</text>
</comment>
<reference evidence="2 3" key="1">
    <citation type="submission" date="2019-07" db="EMBL/GenBank/DDBJ databases">
        <title>Qingshengfaniella alkalisoli gen. nov., sp. nov., isolated from saline soil.</title>
        <authorList>
            <person name="Xu L."/>
            <person name="Huang X.-X."/>
            <person name="Sun J.-Q."/>
        </authorList>
    </citation>
    <scope>NUCLEOTIDE SEQUENCE [LARGE SCALE GENOMIC DNA]</scope>
    <source>
        <strain evidence="2 3">DSM 27279</strain>
    </source>
</reference>
<feature type="domain" description="DUF4031" evidence="1">
    <location>
        <begin position="3"/>
        <end position="79"/>
    </location>
</feature>
<dbReference type="EMBL" id="VLTJ01000029">
    <property type="protein sequence ID" value="TSH92656.1"/>
    <property type="molecule type" value="Genomic_DNA"/>
</dbReference>
<dbReference type="InterPro" id="IPR025109">
    <property type="entry name" value="DUF4031"/>
</dbReference>
<dbReference type="OrthoDB" id="9808993at2"/>
<sequence>MTVYVDDMRAAYGRMVMCHMIADTDDELHAMADRIGVARRWWQSPESTSGSHYDIALSKRALAVAAGAMEITWRQCGAMNMRRRVTGELGQPHEAVEWLNALRASRRERQHG</sequence>
<gene>
    <name evidence="2" type="ORF">FOZ76_14650</name>
</gene>
<evidence type="ECO:0000313" key="3">
    <source>
        <dbReference type="Proteomes" id="UP000318405"/>
    </source>
</evidence>
<keyword evidence="3" id="KW-1185">Reference proteome</keyword>
<dbReference type="RefSeq" id="WP_143949022.1">
    <property type="nucleotide sequence ID" value="NZ_BAABMB010000001.1"/>
</dbReference>
<dbReference type="AlphaFoldDB" id="A0A556AIF8"/>
<name>A0A556AIF8_9BURK</name>
<accession>A0A556AIF8</accession>
<organism evidence="2 3">
    <name type="scientific">Verticiella sediminum</name>
    <dbReference type="NCBI Taxonomy" id="1247510"/>
    <lineage>
        <taxon>Bacteria</taxon>
        <taxon>Pseudomonadati</taxon>
        <taxon>Pseudomonadota</taxon>
        <taxon>Betaproteobacteria</taxon>
        <taxon>Burkholderiales</taxon>
        <taxon>Alcaligenaceae</taxon>
        <taxon>Verticiella</taxon>
    </lineage>
</organism>
<evidence type="ECO:0000259" key="1">
    <source>
        <dbReference type="Pfam" id="PF13223"/>
    </source>
</evidence>
<evidence type="ECO:0000313" key="2">
    <source>
        <dbReference type="EMBL" id="TSH92656.1"/>
    </source>
</evidence>
<proteinExistence type="predicted"/>
<dbReference type="Proteomes" id="UP000318405">
    <property type="component" value="Unassembled WGS sequence"/>
</dbReference>